<dbReference type="EMBL" id="CM001223">
    <property type="protein sequence ID" value="AES81399.1"/>
    <property type="molecule type" value="Genomic_DNA"/>
</dbReference>
<keyword evidence="1" id="KW-0472">Membrane</keyword>
<name>G7KUD9_MEDTR</name>
<evidence type="ECO:0000313" key="2">
    <source>
        <dbReference type="EMBL" id="AES81399.1"/>
    </source>
</evidence>
<evidence type="ECO:0000256" key="1">
    <source>
        <dbReference type="SAM" id="Phobius"/>
    </source>
</evidence>
<dbReference type="Proteomes" id="UP000265566">
    <property type="component" value="Chromosome 7"/>
</dbReference>
<gene>
    <name evidence="2" type="ordered locus">MTR_7g092340</name>
    <name evidence="3" type="ORF">MtrunA17_Chr7g0258021</name>
</gene>
<keyword evidence="1" id="KW-1133">Transmembrane helix</keyword>
<reference evidence="4" key="3">
    <citation type="submission" date="2015-04" db="UniProtKB">
        <authorList>
            <consortium name="EnsemblPlants"/>
        </authorList>
    </citation>
    <scope>IDENTIFICATION</scope>
    <source>
        <strain evidence="4">cv. Jemalong A17</strain>
    </source>
</reference>
<reference evidence="2 5" key="1">
    <citation type="journal article" date="2011" name="Nature">
        <title>The Medicago genome provides insight into the evolution of rhizobial symbioses.</title>
        <authorList>
            <person name="Young N.D."/>
            <person name="Debelle F."/>
            <person name="Oldroyd G.E."/>
            <person name="Geurts R."/>
            <person name="Cannon S.B."/>
            <person name="Udvardi M.K."/>
            <person name="Benedito V.A."/>
            <person name="Mayer K.F."/>
            <person name="Gouzy J."/>
            <person name="Schoof H."/>
            <person name="Van de Peer Y."/>
            <person name="Proost S."/>
            <person name="Cook D.R."/>
            <person name="Meyers B.C."/>
            <person name="Spannagl M."/>
            <person name="Cheung F."/>
            <person name="De Mita S."/>
            <person name="Krishnakumar V."/>
            <person name="Gundlach H."/>
            <person name="Zhou S."/>
            <person name="Mudge J."/>
            <person name="Bharti A.K."/>
            <person name="Murray J.D."/>
            <person name="Naoumkina M.A."/>
            <person name="Rosen B."/>
            <person name="Silverstein K.A."/>
            <person name="Tang H."/>
            <person name="Rombauts S."/>
            <person name="Zhao P.X."/>
            <person name="Zhou P."/>
            <person name="Barbe V."/>
            <person name="Bardou P."/>
            <person name="Bechner M."/>
            <person name="Bellec A."/>
            <person name="Berger A."/>
            <person name="Berges H."/>
            <person name="Bidwell S."/>
            <person name="Bisseling T."/>
            <person name="Choisne N."/>
            <person name="Couloux A."/>
            <person name="Denny R."/>
            <person name="Deshpande S."/>
            <person name="Dai X."/>
            <person name="Doyle J.J."/>
            <person name="Dudez A.M."/>
            <person name="Farmer A.D."/>
            <person name="Fouteau S."/>
            <person name="Franken C."/>
            <person name="Gibelin C."/>
            <person name="Gish J."/>
            <person name="Goldstein S."/>
            <person name="Gonzalez A.J."/>
            <person name="Green P.J."/>
            <person name="Hallab A."/>
            <person name="Hartog M."/>
            <person name="Hua A."/>
            <person name="Humphray S.J."/>
            <person name="Jeong D.H."/>
            <person name="Jing Y."/>
            <person name="Jocker A."/>
            <person name="Kenton S.M."/>
            <person name="Kim D.J."/>
            <person name="Klee K."/>
            <person name="Lai H."/>
            <person name="Lang C."/>
            <person name="Lin S."/>
            <person name="Macmil S.L."/>
            <person name="Magdelenat G."/>
            <person name="Matthews L."/>
            <person name="McCorrison J."/>
            <person name="Monaghan E.L."/>
            <person name="Mun J.H."/>
            <person name="Najar F.Z."/>
            <person name="Nicholson C."/>
            <person name="Noirot C."/>
            <person name="O'Bleness M."/>
            <person name="Paule C.R."/>
            <person name="Poulain J."/>
            <person name="Prion F."/>
            <person name="Qin B."/>
            <person name="Qu C."/>
            <person name="Retzel E.F."/>
            <person name="Riddle C."/>
            <person name="Sallet E."/>
            <person name="Samain S."/>
            <person name="Samson N."/>
            <person name="Sanders I."/>
            <person name="Saurat O."/>
            <person name="Scarpelli C."/>
            <person name="Schiex T."/>
            <person name="Segurens B."/>
            <person name="Severin A.J."/>
            <person name="Sherrier D.J."/>
            <person name="Shi R."/>
            <person name="Sims S."/>
            <person name="Singer S.R."/>
            <person name="Sinharoy S."/>
            <person name="Sterck L."/>
            <person name="Viollet A."/>
            <person name="Wang B.B."/>
            <person name="Wang K."/>
            <person name="Wang M."/>
            <person name="Wang X."/>
            <person name="Warfsmann J."/>
            <person name="Weissenbach J."/>
            <person name="White D.D."/>
            <person name="White J.D."/>
            <person name="Wiley G.B."/>
            <person name="Wincker P."/>
            <person name="Xing Y."/>
            <person name="Yang L."/>
            <person name="Yao Z."/>
            <person name="Ying F."/>
            <person name="Zhai J."/>
            <person name="Zhou L."/>
            <person name="Zuber A."/>
            <person name="Denarie J."/>
            <person name="Dixon R.A."/>
            <person name="May G.D."/>
            <person name="Schwartz D.C."/>
            <person name="Rogers J."/>
            <person name="Quetier F."/>
            <person name="Town C.D."/>
            <person name="Roe B.A."/>
        </authorList>
    </citation>
    <scope>NUCLEOTIDE SEQUENCE [LARGE SCALE GENOMIC DNA]</scope>
    <source>
        <strain evidence="2">A17</strain>
        <strain evidence="4 5">cv. Jemalong A17</strain>
    </source>
</reference>
<organism evidence="2 5">
    <name type="scientific">Medicago truncatula</name>
    <name type="common">Barrel medic</name>
    <name type="synonym">Medicago tribuloides</name>
    <dbReference type="NCBI Taxonomy" id="3880"/>
    <lineage>
        <taxon>Eukaryota</taxon>
        <taxon>Viridiplantae</taxon>
        <taxon>Streptophyta</taxon>
        <taxon>Embryophyta</taxon>
        <taxon>Tracheophyta</taxon>
        <taxon>Spermatophyta</taxon>
        <taxon>Magnoliopsida</taxon>
        <taxon>eudicotyledons</taxon>
        <taxon>Gunneridae</taxon>
        <taxon>Pentapetalae</taxon>
        <taxon>rosids</taxon>
        <taxon>fabids</taxon>
        <taxon>Fabales</taxon>
        <taxon>Fabaceae</taxon>
        <taxon>Papilionoideae</taxon>
        <taxon>50 kb inversion clade</taxon>
        <taxon>NPAAA clade</taxon>
        <taxon>Hologalegina</taxon>
        <taxon>IRL clade</taxon>
        <taxon>Trifolieae</taxon>
        <taxon>Medicago</taxon>
    </lineage>
</organism>
<dbReference type="AlphaFoldDB" id="G7KUD9"/>
<proteinExistence type="predicted"/>
<feature type="transmembrane region" description="Helical" evidence="1">
    <location>
        <begin position="7"/>
        <end position="27"/>
    </location>
</feature>
<dbReference type="Proteomes" id="UP000002051">
    <property type="component" value="Unassembled WGS sequence"/>
</dbReference>
<feature type="transmembrane region" description="Helical" evidence="1">
    <location>
        <begin position="47"/>
        <end position="67"/>
    </location>
</feature>
<reference evidence="2 5" key="2">
    <citation type="journal article" date="2014" name="BMC Genomics">
        <title>An improved genome release (version Mt4.0) for the model legume Medicago truncatula.</title>
        <authorList>
            <person name="Tang H."/>
            <person name="Krishnakumar V."/>
            <person name="Bidwell S."/>
            <person name="Rosen B."/>
            <person name="Chan A."/>
            <person name="Zhou S."/>
            <person name="Gentzbittel L."/>
            <person name="Childs K.L."/>
            <person name="Yandell M."/>
            <person name="Gundlach H."/>
            <person name="Mayer K.F."/>
            <person name="Schwartz D.C."/>
            <person name="Town C.D."/>
        </authorList>
    </citation>
    <scope>GENOME REANNOTATION</scope>
    <source>
        <strain evidence="4 5">cv. Jemalong A17</strain>
    </source>
</reference>
<evidence type="ECO:0000313" key="6">
    <source>
        <dbReference type="Proteomes" id="UP000265566"/>
    </source>
</evidence>
<reference evidence="6" key="4">
    <citation type="journal article" date="2018" name="Nat. Plants">
        <title>Whole-genome landscape of Medicago truncatula symbiotic genes.</title>
        <authorList>
            <person name="Pecrix Y."/>
            <person name="Staton S.E."/>
            <person name="Sallet E."/>
            <person name="Lelandais-Briere C."/>
            <person name="Moreau S."/>
            <person name="Carrere S."/>
            <person name="Blein T."/>
            <person name="Jardinaud M.F."/>
            <person name="Latrasse D."/>
            <person name="Zouine M."/>
            <person name="Zahm M."/>
            <person name="Kreplak J."/>
            <person name="Mayjonade B."/>
            <person name="Satge C."/>
            <person name="Perez M."/>
            <person name="Cauet S."/>
            <person name="Marande W."/>
            <person name="Chantry-Darmon C."/>
            <person name="Lopez-Roques C."/>
            <person name="Bouchez O."/>
            <person name="Berard A."/>
            <person name="Debelle F."/>
            <person name="Munos S."/>
            <person name="Bendahmane A."/>
            <person name="Berges H."/>
            <person name="Niebel A."/>
            <person name="Buitink J."/>
            <person name="Frugier F."/>
            <person name="Benhamed M."/>
            <person name="Crespi M."/>
            <person name="Gouzy J."/>
            <person name="Gamas P."/>
        </authorList>
    </citation>
    <scope>NUCLEOTIDE SEQUENCE [LARGE SCALE GENOMIC DNA]</scope>
    <source>
        <strain evidence="6">cv. Jemalong A17</strain>
    </source>
</reference>
<dbReference type="EnsemblPlants" id="AES81399">
    <property type="protein sequence ID" value="AES81399"/>
    <property type="gene ID" value="MTR_7g092340"/>
</dbReference>
<keyword evidence="5" id="KW-1185">Reference proteome</keyword>
<dbReference type="PANTHER" id="PTHR33659">
    <property type="entry name" value="PROTEIN, PUTATIVE-RELATED-RELATED"/>
    <property type="match status" value="1"/>
</dbReference>
<protein>
    <submittedName>
        <fullName evidence="2">Transmembrane protein, putative</fullName>
    </submittedName>
</protein>
<dbReference type="OMA" id="GHIAAIM"/>
<reference evidence="3" key="5">
    <citation type="journal article" date="2018" name="Nat. Plants">
        <title>Whole-genome landscape of Medicago truncatula symbiotic genes.</title>
        <authorList>
            <person name="Pecrix Y."/>
            <person name="Gamas P."/>
            <person name="Carrere S."/>
        </authorList>
    </citation>
    <scope>NUCLEOTIDE SEQUENCE</scope>
    <source>
        <tissue evidence="3">Leaves</tissue>
    </source>
</reference>
<dbReference type="PANTHER" id="PTHR33659:SF7">
    <property type="entry name" value="PROTEIN, PUTATIVE-RELATED"/>
    <property type="match status" value="1"/>
</dbReference>
<evidence type="ECO:0000313" key="5">
    <source>
        <dbReference type="Proteomes" id="UP000002051"/>
    </source>
</evidence>
<accession>G7KUD9</accession>
<dbReference type="HOGENOM" id="CLU_172973_2_0_1"/>
<sequence length="68" mass="7260">MATFGASAFQFLMLIMVIGLFCVTNIVAQDSEIAPTSQLETGTGFALPISGMIMFSSLFASLVTFMIQ</sequence>
<dbReference type="PaxDb" id="3880-AES81399"/>
<keyword evidence="1 2" id="KW-0812">Transmembrane</keyword>
<dbReference type="eggNOG" id="ENOG502T05V">
    <property type="taxonomic scope" value="Eukaryota"/>
</dbReference>
<evidence type="ECO:0000313" key="3">
    <source>
        <dbReference type="EMBL" id="RHN47903.1"/>
    </source>
</evidence>
<dbReference type="Gramene" id="rna42557">
    <property type="protein sequence ID" value="RHN47903.1"/>
    <property type="gene ID" value="gene42557"/>
</dbReference>
<dbReference type="EMBL" id="PSQE01000007">
    <property type="protein sequence ID" value="RHN47903.1"/>
    <property type="molecule type" value="Genomic_DNA"/>
</dbReference>
<evidence type="ECO:0000313" key="4">
    <source>
        <dbReference type="EnsemblPlants" id="AES81399"/>
    </source>
</evidence>